<protein>
    <submittedName>
        <fullName evidence="2">Uncharacterized protein</fullName>
    </submittedName>
</protein>
<name>A0ABN8Q8A1_9CNID</name>
<evidence type="ECO:0000313" key="3">
    <source>
        <dbReference type="Proteomes" id="UP001159405"/>
    </source>
</evidence>
<proteinExistence type="predicted"/>
<feature type="region of interest" description="Disordered" evidence="1">
    <location>
        <begin position="114"/>
        <end position="137"/>
    </location>
</feature>
<keyword evidence="3" id="KW-1185">Reference proteome</keyword>
<organism evidence="2 3">
    <name type="scientific">Porites lobata</name>
    <dbReference type="NCBI Taxonomy" id="104759"/>
    <lineage>
        <taxon>Eukaryota</taxon>
        <taxon>Metazoa</taxon>
        <taxon>Cnidaria</taxon>
        <taxon>Anthozoa</taxon>
        <taxon>Hexacorallia</taxon>
        <taxon>Scleractinia</taxon>
        <taxon>Fungiina</taxon>
        <taxon>Poritidae</taxon>
        <taxon>Porites</taxon>
    </lineage>
</organism>
<sequence>MIIQFRIVDRDLTPLIGLNDSETLKLIELLRENIAVVAPANPSVPVTASEVIPPLTLEAILTNYPQVFDDSIGKSVEKTGVEERNCLTERCGYRSYDVNVDGKLLRRNRVHLKEDQPVKVTEPSSKSGRQKPTAEDLPVAVVEKNGKKMKPLKDTAKAAEPAKYTKMDLITIKRTRSGHLEFILDVFERNQPVPETVTIWMKGINQMALFSRLVKSLPYLGIALLVRDLEDISCPPGKQLLQLHYNKATARDKMHWLFKRYIERRRQQQMTLQAAHQYNAAVARLRYVQRRAVFRRGRL</sequence>
<dbReference type="Proteomes" id="UP001159405">
    <property type="component" value="Unassembled WGS sequence"/>
</dbReference>
<accession>A0ABN8Q8A1</accession>
<dbReference type="EMBL" id="CALNXK010000113">
    <property type="protein sequence ID" value="CAH3159177.1"/>
    <property type="molecule type" value="Genomic_DNA"/>
</dbReference>
<gene>
    <name evidence="2" type="ORF">PLOB_00003512</name>
</gene>
<comment type="caution">
    <text evidence="2">The sequence shown here is derived from an EMBL/GenBank/DDBJ whole genome shotgun (WGS) entry which is preliminary data.</text>
</comment>
<evidence type="ECO:0000313" key="2">
    <source>
        <dbReference type="EMBL" id="CAH3159177.1"/>
    </source>
</evidence>
<evidence type="ECO:0000256" key="1">
    <source>
        <dbReference type="SAM" id="MobiDB-lite"/>
    </source>
</evidence>
<reference evidence="2 3" key="1">
    <citation type="submission" date="2022-05" db="EMBL/GenBank/DDBJ databases">
        <authorList>
            <consortium name="Genoscope - CEA"/>
            <person name="William W."/>
        </authorList>
    </citation>
    <scope>NUCLEOTIDE SEQUENCE [LARGE SCALE GENOMIC DNA]</scope>
</reference>